<dbReference type="GO" id="GO:0043113">
    <property type="term" value="P:receptor clustering"/>
    <property type="evidence" value="ECO:0007669"/>
    <property type="project" value="TreeGrafter"/>
</dbReference>
<feature type="region of interest" description="Disordered" evidence="16">
    <location>
        <begin position="462"/>
        <end position="604"/>
    </location>
</feature>
<dbReference type="GO" id="GO:0010468">
    <property type="term" value="P:regulation of gene expression"/>
    <property type="evidence" value="ECO:0007669"/>
    <property type="project" value="UniProtKB-ARBA"/>
</dbReference>
<dbReference type="PANTHER" id="PTHR23119">
    <property type="entry name" value="DISCS LARGE"/>
    <property type="match status" value="1"/>
</dbReference>
<evidence type="ECO:0000256" key="8">
    <source>
        <dbReference type="ARBA" id="ARBA00022949"/>
    </source>
</evidence>
<dbReference type="Pfam" id="PF23598">
    <property type="entry name" value="LRR_14"/>
    <property type="match status" value="1"/>
</dbReference>
<dbReference type="SMART" id="SM00364">
    <property type="entry name" value="LRR_BAC"/>
    <property type="match status" value="11"/>
</dbReference>
<evidence type="ECO:0000256" key="12">
    <source>
        <dbReference type="ARBA" id="ARBA00074479"/>
    </source>
</evidence>
<feature type="compositionally biased region" description="Basic and acidic residues" evidence="16">
    <location>
        <begin position="470"/>
        <end position="480"/>
    </location>
</feature>
<evidence type="ECO:0000256" key="13">
    <source>
        <dbReference type="ARBA" id="ARBA00076296"/>
    </source>
</evidence>
<dbReference type="GO" id="GO:0019901">
    <property type="term" value="F:protein kinase binding"/>
    <property type="evidence" value="ECO:0007669"/>
    <property type="project" value="TreeGrafter"/>
</dbReference>
<evidence type="ECO:0000256" key="5">
    <source>
        <dbReference type="ARBA" id="ARBA00022553"/>
    </source>
</evidence>
<feature type="non-terminal residue" evidence="18">
    <location>
        <position position="1"/>
    </location>
</feature>
<dbReference type="FunFam" id="3.80.10.10:FF:000022">
    <property type="entry name" value="Erbin isoform 7"/>
    <property type="match status" value="1"/>
</dbReference>
<dbReference type="SMART" id="SM00369">
    <property type="entry name" value="LRR_TYP"/>
    <property type="match status" value="11"/>
</dbReference>
<feature type="compositionally biased region" description="Basic and acidic residues" evidence="16">
    <location>
        <begin position="796"/>
        <end position="813"/>
    </location>
</feature>
<comment type="subcellular location">
    <subcellularLocation>
        <location evidence="2">Basolateral cell membrane</location>
    </subcellularLocation>
    <subcellularLocation>
        <location evidence="11">Cell junction</location>
        <location evidence="11">Hemidesmosome</location>
    </subcellularLocation>
    <subcellularLocation>
        <location evidence="1">Nucleus membrane</location>
    </subcellularLocation>
</comment>
<dbReference type="InterPro" id="IPR001611">
    <property type="entry name" value="Leu-rich_rpt"/>
</dbReference>
<keyword evidence="8" id="KW-0965">Cell junction</keyword>
<dbReference type="PROSITE" id="PS50106">
    <property type="entry name" value="PDZ"/>
    <property type="match status" value="1"/>
</dbReference>
<dbReference type="InterPro" id="IPR050614">
    <property type="entry name" value="Synaptic_Scaffolding_LAP-MAGUK"/>
</dbReference>
<feature type="non-terminal residue" evidence="18">
    <location>
        <position position="1402"/>
    </location>
</feature>
<dbReference type="Pfam" id="PF13855">
    <property type="entry name" value="LRR_8"/>
    <property type="match status" value="3"/>
</dbReference>
<evidence type="ECO:0000256" key="14">
    <source>
        <dbReference type="ARBA" id="ARBA00083415"/>
    </source>
</evidence>
<dbReference type="GO" id="GO:0005912">
    <property type="term" value="C:adherens junction"/>
    <property type="evidence" value="ECO:0007669"/>
    <property type="project" value="TreeGrafter"/>
</dbReference>
<comment type="caution">
    <text evidence="18">The sequence shown here is derived from an EMBL/GenBank/DDBJ whole genome shotgun (WGS) entry which is preliminary data.</text>
</comment>
<evidence type="ECO:0000259" key="17">
    <source>
        <dbReference type="PROSITE" id="PS50106"/>
    </source>
</evidence>
<reference evidence="18 19" key="1">
    <citation type="submission" date="2019-09" db="EMBL/GenBank/DDBJ databases">
        <title>Bird 10,000 Genomes (B10K) Project - Family phase.</title>
        <authorList>
            <person name="Zhang G."/>
        </authorList>
    </citation>
    <scope>NUCLEOTIDE SEQUENCE [LARGE SCALE GENOMIC DNA]</scope>
    <source>
        <strain evidence="18">B10K-DU-001-23</strain>
        <tissue evidence="18">Muscle</tissue>
    </source>
</reference>
<name>A0A7K9DHH9_9AVES</name>
<protein>
    <recommendedName>
        <fullName evidence="12">Erbin</fullName>
    </recommendedName>
    <alternativeName>
        <fullName evidence="13">Densin-180-like protein</fullName>
    </alternativeName>
    <alternativeName>
        <fullName evidence="15">Erbb2-interacting protein</fullName>
    </alternativeName>
    <alternativeName>
        <fullName evidence="14">Protein LAP2</fullName>
    </alternativeName>
</protein>
<keyword evidence="4" id="KW-1003">Cell membrane</keyword>
<dbReference type="GO" id="GO:0045197">
    <property type="term" value="P:establishment or maintenance of epithelial cell apical/basal polarity"/>
    <property type="evidence" value="ECO:0007669"/>
    <property type="project" value="TreeGrafter"/>
</dbReference>
<evidence type="ECO:0000256" key="7">
    <source>
        <dbReference type="ARBA" id="ARBA00022737"/>
    </source>
</evidence>
<evidence type="ECO:0000256" key="2">
    <source>
        <dbReference type="ARBA" id="ARBA00004187"/>
    </source>
</evidence>
<dbReference type="PANTHER" id="PTHR23119:SF46">
    <property type="entry name" value="ERBB2 INTERACTING PROTEIN"/>
    <property type="match status" value="1"/>
</dbReference>
<evidence type="ECO:0000256" key="3">
    <source>
        <dbReference type="ARBA" id="ARBA00007772"/>
    </source>
</evidence>
<keyword evidence="5" id="KW-0597">Phosphoprotein</keyword>
<evidence type="ECO:0000256" key="16">
    <source>
        <dbReference type="SAM" id="MobiDB-lite"/>
    </source>
</evidence>
<accession>A0A7K9DHH9</accession>
<dbReference type="SMART" id="SM00365">
    <property type="entry name" value="LRR_SD22"/>
    <property type="match status" value="8"/>
</dbReference>
<feature type="compositionally biased region" description="Polar residues" evidence="16">
    <location>
        <begin position="1063"/>
        <end position="1076"/>
    </location>
</feature>
<feature type="compositionally biased region" description="Basic and acidic residues" evidence="16">
    <location>
        <begin position="504"/>
        <end position="522"/>
    </location>
</feature>
<feature type="compositionally biased region" description="Basic and acidic residues" evidence="16">
    <location>
        <begin position="630"/>
        <end position="639"/>
    </location>
</feature>
<dbReference type="Proteomes" id="UP000518305">
    <property type="component" value="Unassembled WGS sequence"/>
</dbReference>
<keyword evidence="9" id="KW-0472">Membrane</keyword>
<feature type="compositionally biased region" description="Low complexity" evidence="16">
    <location>
        <begin position="648"/>
        <end position="660"/>
    </location>
</feature>
<feature type="region of interest" description="Disordered" evidence="16">
    <location>
        <begin position="796"/>
        <end position="867"/>
    </location>
</feature>
<dbReference type="InterPro" id="IPR003591">
    <property type="entry name" value="Leu-rich_rpt_typical-subtyp"/>
</dbReference>
<evidence type="ECO:0000256" key="11">
    <source>
        <dbReference type="ARBA" id="ARBA00060371"/>
    </source>
</evidence>
<dbReference type="GO" id="GO:0031965">
    <property type="term" value="C:nuclear membrane"/>
    <property type="evidence" value="ECO:0007669"/>
    <property type="project" value="UniProtKB-SubCell"/>
</dbReference>
<feature type="region of interest" description="Disordered" evidence="16">
    <location>
        <begin position="1059"/>
        <end position="1089"/>
    </location>
</feature>
<dbReference type="SUPFAM" id="SSF52058">
    <property type="entry name" value="L domain-like"/>
    <property type="match status" value="2"/>
</dbReference>
<organism evidence="18 19">
    <name type="scientific">Hemiprocne comata</name>
    <dbReference type="NCBI Taxonomy" id="243314"/>
    <lineage>
        <taxon>Eukaryota</taxon>
        <taxon>Metazoa</taxon>
        <taxon>Chordata</taxon>
        <taxon>Craniata</taxon>
        <taxon>Vertebrata</taxon>
        <taxon>Euteleostomi</taxon>
        <taxon>Archelosauria</taxon>
        <taxon>Archosauria</taxon>
        <taxon>Dinosauria</taxon>
        <taxon>Saurischia</taxon>
        <taxon>Theropoda</taxon>
        <taxon>Coelurosauria</taxon>
        <taxon>Aves</taxon>
        <taxon>Neognathae</taxon>
        <taxon>Neoaves</taxon>
        <taxon>Strisores</taxon>
        <taxon>Apodiformes</taxon>
        <taxon>Apodidae</taxon>
        <taxon>Hemiprocninae</taxon>
        <taxon>Hemiprocne</taxon>
    </lineage>
</organism>
<feature type="region of interest" description="Disordered" evidence="16">
    <location>
        <begin position="1102"/>
        <end position="1182"/>
    </location>
</feature>
<dbReference type="FunFam" id="3.80.10.10:FF:000020">
    <property type="entry name" value="Erbin isoform 7"/>
    <property type="match status" value="1"/>
</dbReference>
<dbReference type="Gene3D" id="2.30.42.10">
    <property type="match status" value="1"/>
</dbReference>
<feature type="compositionally biased region" description="Polar residues" evidence="16">
    <location>
        <begin position="1145"/>
        <end position="1165"/>
    </location>
</feature>
<keyword evidence="19" id="KW-1185">Reference proteome</keyword>
<dbReference type="GO" id="GO:0098968">
    <property type="term" value="P:neurotransmitter receptor transport postsynaptic membrane to endosome"/>
    <property type="evidence" value="ECO:0007669"/>
    <property type="project" value="TreeGrafter"/>
</dbReference>
<dbReference type="SMART" id="SM00228">
    <property type="entry name" value="PDZ"/>
    <property type="match status" value="1"/>
</dbReference>
<dbReference type="GO" id="GO:0098887">
    <property type="term" value="P:neurotransmitter receptor transport, endosome to postsynaptic membrane"/>
    <property type="evidence" value="ECO:0007669"/>
    <property type="project" value="TreeGrafter"/>
</dbReference>
<dbReference type="GO" id="GO:0098609">
    <property type="term" value="P:cell-cell adhesion"/>
    <property type="evidence" value="ECO:0007669"/>
    <property type="project" value="TreeGrafter"/>
</dbReference>
<sequence length="1402" mass="156483">MTTKRNLFVRLVPCRCLRGEEETVTTLDYSHCSLEQVPKEIFTFEKTLEELYLDANQIEELPKQLFNCQSLHKLSLPDNDLTTLPASIANLINLRELDVSKNGIQEFPENIKNCKVLTVVEASVNPISKLPDGFSQLLNLTQLYLNDAFLEFLPANFGRLTKLQILELRENQLKILPKTMSRLTQLERLDLGSNEFTEVPEVLEQLSGLKEFWMDGNRLTLIPGFIGTLKQLTYLDVSKNNIEVVEEGISGCESLQDLLLSSNSLQQLPESIGSLKKITTLKIDENQLIYLPDSIGGLVSVEELDCSFNEIETLPSSVGQLSSIRTFAADHNFLTQLPSEIGNWKHVTVLFLHSNKLEFLPEEMGDMQKLKVINLSDNRLKNLPFTFTKLQQLTAMWLSDNQSKPLIPLQKETDPNTQKTVLTNYMFPQQPRTEDVMFISDNESFNPSLWEEQRKQRAQVAFECDEDKDEREAPPREGNLKRYPTPYPDELKNMVKTVQTIVHRLKDEESTEDTARESKREGQTVSVKDVGVKTSESASVKNKADERKQYSAGSSVQKPTEPEAEHSTTDSQMTALVKTLQNTKTIVNHEDTLEESEELSSDEEMKMAEMRPPLIETSINQPKVVALSNNKKDDSKDADSLSDEATHNSNQNNSNCSSPSRMSDSASLNTDSSQDISLCSPEKETHAAVLSKIRREDENLNNLLQNGDELNITVEEKITVQEKVTDLSEYDLSIEERLGLIGKSVDLSTPMEECHKLDQINMNINKLVSEEAVPVPVERLQTQEIVKGFLDNNTKEESKHLENGNKYPIDEVNGHPQEAVQPPSKDKLTRSTTVDGNSAELSVSRSTEDLSPQRSGPVMKSQSTTSMDTGGLKIYDIVNENGSQQANSVVKLASDSTDGKNIIRSKSATLLYDQPLQIFPGSSSSSDLVSSTKTMFKFDSNHNPEGANVVRGPATSGAQKFCAPQYNIQYSSSATAKDTLWPQKQNSQVEQGSLPPSRLVRSDSTEAASYVKHSANMNFSNHNNVRASAVYNSHQRMAGRHVDMWAVPPSDRLLPGATRHTLQRQSSVSSTASINVGDSGPSRRTQVPEGDYLTYRDLHSMGRAPPVMSGQQRPLSARTYSIDGPNVPRPQSARPSVNEIPERTMSVSDFNYSRTSPSKRSNPRVNSEHSLLDPPGKSKVPRDWREQVLRHIEAKKLEKHPQASTPGDQCQDEVFISGQQNYSSATLSLKDVPPDSMKKIAIPLTNGQMCQPQRPQANYSQVHHLPPQSSVARHPSREQLIDYLMLKVAHQPPYTQSQCSPRQSHELAKQEIRVIIDKDPELGFSISGGVGGRGNPFRPEDDGIFVTRVQPEGPASKLLQPGDKIIQANGYSFINIDHGQAVSLLKTFQNAVELIIMREVSS</sequence>
<evidence type="ECO:0000313" key="18">
    <source>
        <dbReference type="EMBL" id="NXG63135.1"/>
    </source>
</evidence>
<dbReference type="InterPro" id="IPR001478">
    <property type="entry name" value="PDZ"/>
</dbReference>
<feature type="compositionally biased region" description="Acidic residues" evidence="16">
    <location>
        <begin position="592"/>
        <end position="602"/>
    </location>
</feature>
<keyword evidence="6" id="KW-0433">Leucine-rich repeat</keyword>
<feature type="region of interest" description="Disordered" evidence="16">
    <location>
        <begin position="628"/>
        <end position="682"/>
    </location>
</feature>
<dbReference type="GO" id="GO:0045211">
    <property type="term" value="C:postsynaptic membrane"/>
    <property type="evidence" value="ECO:0007669"/>
    <property type="project" value="TreeGrafter"/>
</dbReference>
<dbReference type="OrthoDB" id="2187496at2759"/>
<dbReference type="GO" id="GO:0070433">
    <property type="term" value="P:negative regulation of nucleotide-binding oligomerization domain containing 2 signaling pathway"/>
    <property type="evidence" value="ECO:0007669"/>
    <property type="project" value="UniProtKB-ARBA"/>
</dbReference>
<evidence type="ECO:0000256" key="9">
    <source>
        <dbReference type="ARBA" id="ARBA00023136"/>
    </source>
</evidence>
<dbReference type="SUPFAM" id="SSF50156">
    <property type="entry name" value="PDZ domain-like"/>
    <property type="match status" value="1"/>
</dbReference>
<dbReference type="InterPro" id="IPR036034">
    <property type="entry name" value="PDZ_sf"/>
</dbReference>
<feature type="domain" description="PDZ" evidence="17">
    <location>
        <begin position="1311"/>
        <end position="1400"/>
    </location>
</feature>
<keyword evidence="10" id="KW-0539">Nucleus</keyword>
<evidence type="ECO:0000313" key="19">
    <source>
        <dbReference type="Proteomes" id="UP000518305"/>
    </source>
</evidence>
<dbReference type="Pfam" id="PF00595">
    <property type="entry name" value="PDZ"/>
    <property type="match status" value="1"/>
</dbReference>
<dbReference type="FunFam" id="3.80.10.10:FF:000013">
    <property type="entry name" value="Erbin isoform 7"/>
    <property type="match status" value="1"/>
</dbReference>
<proteinExistence type="inferred from homology"/>
<dbReference type="PROSITE" id="PS51450">
    <property type="entry name" value="LRR"/>
    <property type="match status" value="3"/>
</dbReference>
<evidence type="ECO:0000256" key="1">
    <source>
        <dbReference type="ARBA" id="ARBA00004126"/>
    </source>
</evidence>
<evidence type="ECO:0000256" key="4">
    <source>
        <dbReference type="ARBA" id="ARBA00022475"/>
    </source>
</evidence>
<dbReference type="InterPro" id="IPR032675">
    <property type="entry name" value="LRR_dom_sf"/>
</dbReference>
<dbReference type="InterPro" id="IPR055414">
    <property type="entry name" value="LRR_R13L4/SHOC2-like"/>
</dbReference>
<dbReference type="FunFam" id="2.30.42.10:FF:000036">
    <property type="entry name" value="Erbin isoform 7"/>
    <property type="match status" value="1"/>
</dbReference>
<dbReference type="Gene3D" id="3.80.10.10">
    <property type="entry name" value="Ribonuclease Inhibitor"/>
    <property type="match status" value="3"/>
</dbReference>
<dbReference type="GO" id="GO:0016323">
    <property type="term" value="C:basolateral plasma membrane"/>
    <property type="evidence" value="ECO:0007669"/>
    <property type="project" value="UniProtKB-SubCell"/>
</dbReference>
<keyword evidence="7" id="KW-0677">Repeat</keyword>
<dbReference type="EMBL" id="VWZJ01009658">
    <property type="protein sequence ID" value="NXG63135.1"/>
    <property type="molecule type" value="Genomic_DNA"/>
</dbReference>
<dbReference type="GO" id="GO:0030056">
    <property type="term" value="C:hemidesmosome"/>
    <property type="evidence" value="ECO:0007669"/>
    <property type="project" value="UniProtKB-SubCell"/>
</dbReference>
<gene>
    <name evidence="18" type="primary">Erbin</name>
    <name evidence="18" type="ORF">HEMCOM_R10150</name>
</gene>
<feature type="compositionally biased region" description="Polar residues" evidence="16">
    <location>
        <begin position="569"/>
        <end position="586"/>
    </location>
</feature>
<evidence type="ECO:0000256" key="6">
    <source>
        <dbReference type="ARBA" id="ARBA00022614"/>
    </source>
</evidence>
<comment type="similarity">
    <text evidence="3">Belongs to the LAP (LRR and PDZ) protein family.</text>
</comment>
<dbReference type="CDD" id="cd06749">
    <property type="entry name" value="PDZ_densin_erbin-like"/>
    <property type="match status" value="1"/>
</dbReference>
<evidence type="ECO:0000256" key="10">
    <source>
        <dbReference type="ARBA" id="ARBA00023242"/>
    </source>
</evidence>
<evidence type="ECO:0000256" key="15">
    <source>
        <dbReference type="ARBA" id="ARBA00084015"/>
    </source>
</evidence>
<feature type="compositionally biased region" description="Polar residues" evidence="16">
    <location>
        <begin position="661"/>
        <end position="677"/>
    </location>
</feature>
<dbReference type="GO" id="GO:0014069">
    <property type="term" value="C:postsynaptic density"/>
    <property type="evidence" value="ECO:0007669"/>
    <property type="project" value="TreeGrafter"/>
</dbReference>
<feature type="compositionally biased region" description="Polar residues" evidence="16">
    <location>
        <begin position="830"/>
        <end position="867"/>
    </location>
</feature>